<dbReference type="InterPro" id="IPR036390">
    <property type="entry name" value="WH_DNA-bd_sf"/>
</dbReference>
<dbReference type="SUPFAM" id="SSF46785">
    <property type="entry name" value="Winged helix' DNA-binding domain"/>
    <property type="match status" value="1"/>
</dbReference>
<gene>
    <name evidence="6" type="ORF">GJ689_01040</name>
</gene>
<evidence type="ECO:0000259" key="5">
    <source>
        <dbReference type="PROSITE" id="PS50949"/>
    </source>
</evidence>
<dbReference type="GO" id="GO:0003700">
    <property type="term" value="F:DNA-binding transcription factor activity"/>
    <property type="evidence" value="ECO:0007669"/>
    <property type="project" value="InterPro"/>
</dbReference>
<dbReference type="PROSITE" id="PS50949">
    <property type="entry name" value="HTH_GNTR"/>
    <property type="match status" value="1"/>
</dbReference>
<dbReference type="InterPro" id="IPR011711">
    <property type="entry name" value="GntR_C"/>
</dbReference>
<reference evidence="6 7" key="1">
    <citation type="submission" date="2019-11" db="EMBL/GenBank/DDBJ databases">
        <title>Whole-genome sequence of Rhodoplanes serenus DSM 18633, type strain.</title>
        <authorList>
            <person name="Kyndt J.A."/>
            <person name="Meyer T.E."/>
        </authorList>
    </citation>
    <scope>NUCLEOTIDE SEQUENCE [LARGE SCALE GENOMIC DNA]</scope>
    <source>
        <strain evidence="6 7">DSM 18633</strain>
    </source>
</reference>
<proteinExistence type="predicted"/>
<dbReference type="Gene3D" id="1.20.120.530">
    <property type="entry name" value="GntR ligand-binding domain-like"/>
    <property type="match status" value="1"/>
</dbReference>
<feature type="region of interest" description="Disordered" evidence="4">
    <location>
        <begin position="1"/>
        <end position="164"/>
    </location>
</feature>
<dbReference type="SMART" id="SM00895">
    <property type="entry name" value="FCD"/>
    <property type="match status" value="1"/>
</dbReference>
<dbReference type="Gene3D" id="1.10.10.10">
    <property type="entry name" value="Winged helix-like DNA-binding domain superfamily/Winged helix DNA-binding domain"/>
    <property type="match status" value="1"/>
</dbReference>
<dbReference type="InterPro" id="IPR000524">
    <property type="entry name" value="Tscrpt_reg_HTH_GntR"/>
</dbReference>
<feature type="compositionally biased region" description="Basic and acidic residues" evidence="4">
    <location>
        <begin position="60"/>
        <end position="72"/>
    </location>
</feature>
<dbReference type="SUPFAM" id="SSF48008">
    <property type="entry name" value="GntR ligand-binding domain-like"/>
    <property type="match status" value="1"/>
</dbReference>
<keyword evidence="2" id="KW-0238">DNA-binding</keyword>
<dbReference type="CDD" id="cd07377">
    <property type="entry name" value="WHTH_GntR"/>
    <property type="match status" value="1"/>
</dbReference>
<protein>
    <submittedName>
        <fullName evidence="6">FCD domain-containing protein</fullName>
    </submittedName>
</protein>
<comment type="caution">
    <text evidence="6">The sequence shown here is derived from an EMBL/GenBank/DDBJ whole genome shotgun (WGS) entry which is preliminary data.</text>
</comment>
<sequence>MADATIRGRAPAAIAENSHAGRHRCAVVSPRRASGAAHRTPLRFCRRDRGSRIAGRLSRRSKEPPPRGDPTTREPPTGIAEMVQTRTERTARSKRKVAATPAPPQDEEAPAAARASAPRSTAPRSTTPRSTTPRDGATRASDGRATDGRATKSKARTSRPSSLSEHAYQQIKELILTLFFLPGQYLNEAAICDLLKLGRTPVHQALQLLQVEGLVEVVPRKGVIVRPDSIGEVVEILDARILVEVELVRRAVINGTREDLRELAAILDKTNRRHGGGSMDAFVEADRAFHVKLADMSRNAILADFVRLMHERSTRFWYLHLWQTIDLYAAARQHRTILEAVEARDPERAARAMRKHIDSLRERLQHLVGTAPGRGGRALAAPAVARGRRTDA</sequence>
<feature type="domain" description="HTH gntR-type" evidence="5">
    <location>
        <begin position="161"/>
        <end position="228"/>
    </location>
</feature>
<dbReference type="PANTHER" id="PTHR43537">
    <property type="entry name" value="TRANSCRIPTIONAL REGULATOR, GNTR FAMILY"/>
    <property type="match status" value="1"/>
</dbReference>
<accession>A0A9X4XGQ0</accession>
<name>A0A9X4XGQ0_9BRAD</name>
<dbReference type="InterPro" id="IPR036388">
    <property type="entry name" value="WH-like_DNA-bd_sf"/>
</dbReference>
<feature type="compositionally biased region" description="Low complexity" evidence="4">
    <location>
        <begin position="110"/>
        <end position="135"/>
    </location>
</feature>
<dbReference type="Proteomes" id="UP000438991">
    <property type="component" value="Unassembled WGS sequence"/>
</dbReference>
<evidence type="ECO:0000256" key="3">
    <source>
        <dbReference type="ARBA" id="ARBA00023163"/>
    </source>
</evidence>
<keyword evidence="1" id="KW-0805">Transcription regulation</keyword>
<evidence type="ECO:0000313" key="7">
    <source>
        <dbReference type="Proteomes" id="UP000438991"/>
    </source>
</evidence>
<feature type="compositionally biased region" description="Basic and acidic residues" evidence="4">
    <location>
        <begin position="141"/>
        <end position="150"/>
    </location>
</feature>
<dbReference type="EMBL" id="WNKV01000001">
    <property type="protein sequence ID" value="MTW14802.1"/>
    <property type="molecule type" value="Genomic_DNA"/>
</dbReference>
<organism evidence="6 7">
    <name type="scientific">Rhodoplanes serenus</name>
    <dbReference type="NCBI Taxonomy" id="200615"/>
    <lineage>
        <taxon>Bacteria</taxon>
        <taxon>Pseudomonadati</taxon>
        <taxon>Pseudomonadota</taxon>
        <taxon>Alphaproteobacteria</taxon>
        <taxon>Hyphomicrobiales</taxon>
        <taxon>Nitrobacteraceae</taxon>
        <taxon>Rhodoplanes</taxon>
    </lineage>
</organism>
<dbReference type="GO" id="GO:0003677">
    <property type="term" value="F:DNA binding"/>
    <property type="evidence" value="ECO:0007669"/>
    <property type="project" value="UniProtKB-KW"/>
</dbReference>
<evidence type="ECO:0000313" key="6">
    <source>
        <dbReference type="EMBL" id="MTW14802.1"/>
    </source>
</evidence>
<dbReference type="Pfam" id="PF07729">
    <property type="entry name" value="FCD"/>
    <property type="match status" value="1"/>
</dbReference>
<evidence type="ECO:0000256" key="4">
    <source>
        <dbReference type="SAM" id="MobiDB-lite"/>
    </source>
</evidence>
<dbReference type="Pfam" id="PF00392">
    <property type="entry name" value="GntR"/>
    <property type="match status" value="1"/>
</dbReference>
<evidence type="ECO:0000256" key="2">
    <source>
        <dbReference type="ARBA" id="ARBA00023125"/>
    </source>
</evidence>
<dbReference type="InterPro" id="IPR008920">
    <property type="entry name" value="TF_FadR/GntR_C"/>
</dbReference>
<dbReference type="PANTHER" id="PTHR43537:SF45">
    <property type="entry name" value="GNTR FAMILY REGULATORY PROTEIN"/>
    <property type="match status" value="1"/>
</dbReference>
<dbReference type="AlphaFoldDB" id="A0A9X4XGQ0"/>
<dbReference type="SMART" id="SM00345">
    <property type="entry name" value="HTH_GNTR"/>
    <property type="match status" value="1"/>
</dbReference>
<evidence type="ECO:0000256" key="1">
    <source>
        <dbReference type="ARBA" id="ARBA00023015"/>
    </source>
</evidence>
<keyword evidence="3" id="KW-0804">Transcription</keyword>